<evidence type="ECO:0000313" key="1">
    <source>
        <dbReference type="EMBL" id="JAD71464.1"/>
    </source>
</evidence>
<organism evidence="1">
    <name type="scientific">Arundo donax</name>
    <name type="common">Giant reed</name>
    <name type="synonym">Donax arundinaceus</name>
    <dbReference type="NCBI Taxonomy" id="35708"/>
    <lineage>
        <taxon>Eukaryota</taxon>
        <taxon>Viridiplantae</taxon>
        <taxon>Streptophyta</taxon>
        <taxon>Embryophyta</taxon>
        <taxon>Tracheophyta</taxon>
        <taxon>Spermatophyta</taxon>
        <taxon>Magnoliopsida</taxon>
        <taxon>Liliopsida</taxon>
        <taxon>Poales</taxon>
        <taxon>Poaceae</taxon>
        <taxon>PACMAD clade</taxon>
        <taxon>Arundinoideae</taxon>
        <taxon>Arundineae</taxon>
        <taxon>Arundo</taxon>
    </lineage>
</organism>
<accession>A0A0A9C571</accession>
<sequence length="29" mass="3429">MTEDLSHPNQPHKEKNELYNLSIAPDYMI</sequence>
<reference evidence="1" key="1">
    <citation type="submission" date="2014-09" db="EMBL/GenBank/DDBJ databases">
        <authorList>
            <person name="Magalhaes I.L.F."/>
            <person name="Oliveira U."/>
            <person name="Santos F.R."/>
            <person name="Vidigal T.H.D.A."/>
            <person name="Brescovit A.D."/>
            <person name="Santos A.J."/>
        </authorList>
    </citation>
    <scope>NUCLEOTIDE SEQUENCE</scope>
    <source>
        <tissue evidence="1">Shoot tissue taken approximately 20 cm above the soil surface</tissue>
    </source>
</reference>
<proteinExistence type="predicted"/>
<reference evidence="1" key="2">
    <citation type="journal article" date="2015" name="Data Brief">
        <title>Shoot transcriptome of the giant reed, Arundo donax.</title>
        <authorList>
            <person name="Barrero R.A."/>
            <person name="Guerrero F.D."/>
            <person name="Moolhuijzen P."/>
            <person name="Goolsby J.A."/>
            <person name="Tidwell J."/>
            <person name="Bellgard S.E."/>
            <person name="Bellgard M.I."/>
        </authorList>
    </citation>
    <scope>NUCLEOTIDE SEQUENCE</scope>
    <source>
        <tissue evidence="1">Shoot tissue taken approximately 20 cm above the soil surface</tissue>
    </source>
</reference>
<protein>
    <submittedName>
        <fullName evidence="1">Uncharacterized protein</fullName>
    </submittedName>
</protein>
<name>A0A0A9C571_ARUDO</name>
<dbReference type="AlphaFoldDB" id="A0A0A9C571"/>
<dbReference type="EMBL" id="GBRH01226431">
    <property type="protein sequence ID" value="JAD71464.1"/>
    <property type="molecule type" value="Transcribed_RNA"/>
</dbReference>